<dbReference type="GO" id="GO:0007030">
    <property type="term" value="P:Golgi organization"/>
    <property type="evidence" value="ECO:0007669"/>
    <property type="project" value="TreeGrafter"/>
</dbReference>
<feature type="region of interest" description="Disordered" evidence="6">
    <location>
        <begin position="1400"/>
        <end position="1481"/>
    </location>
</feature>
<feature type="compositionally biased region" description="Polar residues" evidence="6">
    <location>
        <begin position="1511"/>
        <end position="1528"/>
    </location>
</feature>
<organism evidence="8 9">
    <name type="scientific">Calicophoron daubneyi</name>
    <name type="common">Rumen fluke</name>
    <name type="synonym">Paramphistomum daubneyi</name>
    <dbReference type="NCBI Taxonomy" id="300641"/>
    <lineage>
        <taxon>Eukaryota</taxon>
        <taxon>Metazoa</taxon>
        <taxon>Spiralia</taxon>
        <taxon>Lophotrochozoa</taxon>
        <taxon>Platyhelminthes</taxon>
        <taxon>Trematoda</taxon>
        <taxon>Digenea</taxon>
        <taxon>Plagiorchiida</taxon>
        <taxon>Pronocephalata</taxon>
        <taxon>Paramphistomoidea</taxon>
        <taxon>Paramphistomidae</taxon>
        <taxon>Calicophoron</taxon>
    </lineage>
</organism>
<feature type="compositionally biased region" description="Polar residues" evidence="6">
    <location>
        <begin position="1071"/>
        <end position="1081"/>
    </location>
</feature>
<evidence type="ECO:0000256" key="2">
    <source>
        <dbReference type="ARBA" id="ARBA00005927"/>
    </source>
</evidence>
<reference evidence="8" key="1">
    <citation type="submission" date="2024-06" db="EMBL/GenBank/DDBJ databases">
        <authorList>
            <person name="Liu X."/>
            <person name="Lenzi L."/>
            <person name="Haldenby T S."/>
            <person name="Uol C."/>
        </authorList>
    </citation>
    <scope>NUCLEOTIDE SEQUENCE</scope>
</reference>
<feature type="compositionally biased region" description="Polar residues" evidence="6">
    <location>
        <begin position="238"/>
        <end position="265"/>
    </location>
</feature>
<feature type="region of interest" description="Disordered" evidence="6">
    <location>
        <begin position="236"/>
        <end position="269"/>
    </location>
</feature>
<feature type="compositionally biased region" description="Polar residues" evidence="6">
    <location>
        <begin position="570"/>
        <end position="590"/>
    </location>
</feature>
<feature type="compositionally biased region" description="Polar residues" evidence="6">
    <location>
        <begin position="1151"/>
        <end position="1164"/>
    </location>
</feature>
<feature type="compositionally biased region" description="Polar residues" evidence="6">
    <location>
        <begin position="148"/>
        <end position="169"/>
    </location>
</feature>
<feature type="compositionally biased region" description="Polar residues" evidence="6">
    <location>
        <begin position="1206"/>
        <end position="1216"/>
    </location>
</feature>
<dbReference type="EMBL" id="CAXLJL010000062">
    <property type="protein sequence ID" value="CAL5130344.1"/>
    <property type="molecule type" value="Genomic_DNA"/>
</dbReference>
<comment type="caution">
    <text evidence="8">The sequence shown here is derived from an EMBL/GenBank/DDBJ whole genome shotgun (WGS) entry which is preliminary data.</text>
</comment>
<comment type="subcellular location">
    <subcellularLocation>
        <location evidence="1">Endoplasmic reticulum</location>
    </subcellularLocation>
</comment>
<feature type="compositionally biased region" description="Low complexity" evidence="6">
    <location>
        <begin position="1343"/>
        <end position="1371"/>
    </location>
</feature>
<feature type="compositionally biased region" description="Low complexity" evidence="6">
    <location>
        <begin position="1249"/>
        <end position="1264"/>
    </location>
</feature>
<feature type="region of interest" description="Disordered" evidence="6">
    <location>
        <begin position="412"/>
        <end position="443"/>
    </location>
</feature>
<feature type="region of interest" description="Disordered" evidence="6">
    <location>
        <begin position="808"/>
        <end position="829"/>
    </location>
</feature>
<sequence length="1733" mass="187945">MYQMNGHPMAVYDAESTQSQFSNVDQFDYSKDTLNSTPNYAYGHPNSTNYGDMGEQMRLAVDSNLFPATCSPTHDMPNFNQSSGVFSEAYSSSQANQSQMNVAAPQDGMTYPEFQQSIPNIAKLDAAPPEQAKHSDNLRNAVDGSPGNLESTDKTQPSTPRTSFPTGGPQSRGSAGRGHGGSKRQPKLGHSRSKTKESGSRSAVEQADPFTQWYQMMSQYYSQFYPGYQLPQPPAVGATTSNSASIQRASEQQSRGNLSSNTSGAQGKLSVRMPHQSNVPALPQAISYVPPTAAVPGGFDYANYYYQYYYGAAATAAAQMWSDGSNLVQPGRQTPKIFPNPHIKACMKNPGLLLQVVPSRPLDGELARVELVDLSELANEAVAEATKRASEFGTVSSNLNRLTDLRLEKGQETPRDAFSSGASGLESPGHLSSFQAGAGGDDDGEEARACAAVALAWDRTDHVFYPGPLSRTGTLKADVLAFLRDKLAEIQDRLPIDWESAGLLIAYLEALVKNNGNVQPTDLVNLLLEGHEPQTSELRARSSSNNYSGGSYAGISPYNTMGRQNRSYLNDSLASLPPSQVPSGRQSPQGSYPIGPFQTGRAASETGGFGSTSAVLRRAAAAAASMAPGQLYREGEDKVVDRYRELLMHGMTMKALEHACRSQLWGHAFVLAQRIGPAMFTKVMERFLNRAVPMADPILTLYQITAGELPQAVTSAAYGRGADNGEWRPHLAMILAAEATQPELAQTALERLGDCLLSRRLVYAAHLCYLLMGPLVKQTKMETGQPIYELPEKIWLLGYQSASALDTTGTQATSAPSTNDPRPQSTKNLSPLVAPTEAIQLTEIYEYAMRLANRNYRLPQLLPFRLVYATRLIDAGLLDKAYRYLAMIGTQLISSSDFDVPNSSPLKVDPVNYSLVENCLRLAEPLHNHPELDAFEAGAGGRLGTHVQSRIQGNSGLPNCPIPPSDPTYSGVNGSWLDRLRRLYDRMNKVLGYPSYGMTNLRTYVTPYEPAVKKESDNLSGQNASVVELLTTSQPENYQPVQEPYKSTATSSSVGVYGPPEIASTQQQQQRSAAESATYASGRSEPPFVSTTAPSGLVGHSVDSSTSQHYPTPQCDVQAYPHQQYSNTASQHTPQSFIPQHQNMTLPARSAPQQLKQENLQPSYGWSDRVDSFDGKIPTNWNEPNLAMVNHDSTSPPHSSSTQQSKNAYTPASNHFQPKWDSSPISDVQAKETTSKSVSVAHMPPAVDSQTQPQSVSQQPSNNTFFVPVPSNQSTQNDGTTAPVFDYFSGPQYQTHEKSGNRSRTVSGCSQGSGVGTSSGPHSGSQGNTPVAQKSCSHVGSDSSSTSAPSSRTARPTSIGQASRSRSASSSGRILETTDSYSSVNNFDDVPLGKDEKISQKCTHTNVTPRKPTDSSPVRRSLSQRCECSTSSSPKSLRTRSPYGSGSPNQSRSPMSRCLSRTTKPRVPSLHQTPLPPLPLPVLSIGSVRCDRCECWHYLCSPENDRRSGKQGATRSRNSSGVSQPRRNSSTSERQPQPSPQQSYHMTQSPRHGSVSDVQRQPIKEEPRTETSAGNVDSSKNKGDVSQDQHNNSKIVWDAQRKQWIDVNNPEPQDATPPPPPLMMSAAGGQTNMPCQPTDAVVRSLPNTSHNFRPSLRSRYVNVLANQNMSSSVTKTDNLLQPPLPRTVLNPQTTAYSQASGESGQRQVTPLQSSNPNSNYSAEDGNSGLRMYH</sequence>
<feature type="compositionally biased region" description="Polar residues" evidence="6">
    <location>
        <begin position="1033"/>
        <end position="1054"/>
    </location>
</feature>
<keyword evidence="4" id="KW-0256">Endoplasmic reticulum</keyword>
<feature type="compositionally biased region" description="Polar residues" evidence="6">
    <location>
        <begin position="1442"/>
        <end position="1462"/>
    </location>
</feature>
<dbReference type="PANTHER" id="PTHR13402:SF6">
    <property type="entry name" value="SECRETORY 16, ISOFORM I"/>
    <property type="match status" value="1"/>
</dbReference>
<evidence type="ECO:0000256" key="5">
    <source>
        <dbReference type="ARBA" id="ARBA00022892"/>
    </source>
</evidence>
<feature type="region of interest" description="Disordered" evidence="6">
    <location>
        <begin position="570"/>
        <end position="608"/>
    </location>
</feature>
<proteinExistence type="inferred from homology"/>
<feature type="region of interest" description="Disordered" evidence="6">
    <location>
        <begin position="1504"/>
        <end position="1595"/>
    </location>
</feature>
<feature type="domain" description="Sec16 Sec23-binding" evidence="7">
    <location>
        <begin position="644"/>
        <end position="894"/>
    </location>
</feature>
<dbReference type="GO" id="GO:0012507">
    <property type="term" value="C:ER to Golgi transport vesicle membrane"/>
    <property type="evidence" value="ECO:0007669"/>
    <property type="project" value="TreeGrafter"/>
</dbReference>
<gene>
    <name evidence="8" type="ORF">CDAUBV1_LOCUS1958</name>
</gene>
<keyword evidence="3" id="KW-0813">Transport</keyword>
<evidence type="ECO:0000259" key="7">
    <source>
        <dbReference type="Pfam" id="PF12931"/>
    </source>
</evidence>
<evidence type="ECO:0000256" key="4">
    <source>
        <dbReference type="ARBA" id="ARBA00022824"/>
    </source>
</evidence>
<evidence type="ECO:0000256" key="3">
    <source>
        <dbReference type="ARBA" id="ARBA00022448"/>
    </source>
</evidence>
<protein>
    <recommendedName>
        <fullName evidence="7">Sec16 Sec23-binding domain-containing protein</fullName>
    </recommendedName>
</protein>
<comment type="similarity">
    <text evidence="2">Belongs to the SEC16 family.</text>
</comment>
<dbReference type="Gene3D" id="1.25.40.1030">
    <property type="match status" value="1"/>
</dbReference>
<feature type="region of interest" description="Disordered" evidence="6">
    <location>
        <begin position="1033"/>
        <end position="1115"/>
    </location>
</feature>
<name>A0AAV2SZJ3_CALDB</name>
<feature type="compositionally biased region" description="Low complexity" evidence="6">
    <location>
        <begin position="1529"/>
        <end position="1543"/>
    </location>
</feature>
<evidence type="ECO:0000313" key="9">
    <source>
        <dbReference type="Proteomes" id="UP001497525"/>
    </source>
</evidence>
<feature type="compositionally biased region" description="Low complexity" evidence="6">
    <location>
        <begin position="1191"/>
        <end position="1205"/>
    </location>
</feature>
<dbReference type="GO" id="GO:0016192">
    <property type="term" value="P:vesicle-mediated transport"/>
    <property type="evidence" value="ECO:0007669"/>
    <property type="project" value="UniProtKB-KW"/>
</dbReference>
<evidence type="ECO:0000256" key="6">
    <source>
        <dbReference type="SAM" id="MobiDB-lite"/>
    </source>
</evidence>
<dbReference type="Pfam" id="PF12931">
    <property type="entry name" value="TPR_Sec16"/>
    <property type="match status" value="1"/>
</dbReference>
<feature type="compositionally biased region" description="Polar residues" evidence="6">
    <location>
        <begin position="1544"/>
        <end position="1559"/>
    </location>
</feature>
<feature type="compositionally biased region" description="Polar residues" evidence="6">
    <location>
        <begin position="1694"/>
        <end position="1721"/>
    </location>
</feature>
<feature type="compositionally biased region" description="Polar residues" evidence="6">
    <location>
        <begin position="1102"/>
        <end position="1111"/>
    </location>
</feature>
<evidence type="ECO:0000256" key="1">
    <source>
        <dbReference type="ARBA" id="ARBA00004240"/>
    </source>
</evidence>
<keyword evidence="5" id="KW-0931">ER-Golgi transport</keyword>
<feature type="compositionally biased region" description="Basic residues" evidence="6">
    <location>
        <begin position="180"/>
        <end position="193"/>
    </location>
</feature>
<feature type="compositionally biased region" description="Polar residues" evidence="6">
    <location>
        <begin position="1318"/>
        <end position="1342"/>
    </location>
</feature>
<dbReference type="PANTHER" id="PTHR13402">
    <property type="entry name" value="RGPR-RELATED"/>
    <property type="match status" value="1"/>
</dbReference>
<dbReference type="GO" id="GO:0070973">
    <property type="term" value="P:protein localization to endoplasmic reticulum exit site"/>
    <property type="evidence" value="ECO:0007669"/>
    <property type="project" value="TreeGrafter"/>
</dbReference>
<dbReference type="GO" id="GO:0070971">
    <property type="term" value="C:endoplasmic reticulum exit site"/>
    <property type="evidence" value="ECO:0007669"/>
    <property type="project" value="TreeGrafter"/>
</dbReference>
<evidence type="ECO:0000313" key="8">
    <source>
        <dbReference type="EMBL" id="CAL5130344.1"/>
    </source>
</evidence>
<feature type="compositionally biased region" description="Polar residues" evidence="6">
    <location>
        <begin position="1270"/>
        <end position="1280"/>
    </location>
</feature>
<feature type="compositionally biased region" description="Polar residues" evidence="6">
    <location>
        <begin position="1400"/>
        <end position="1436"/>
    </location>
</feature>
<dbReference type="CDD" id="cd09233">
    <property type="entry name" value="ACE1-Sec16-like"/>
    <property type="match status" value="1"/>
</dbReference>
<feature type="region of interest" description="Disordered" evidence="6">
    <location>
        <begin position="127"/>
        <end position="205"/>
    </location>
</feature>
<dbReference type="InterPro" id="IPR024298">
    <property type="entry name" value="Sec16_Sec23-bd"/>
</dbReference>
<feature type="region of interest" description="Disordered" evidence="6">
    <location>
        <begin position="1694"/>
        <end position="1733"/>
    </location>
</feature>
<feature type="region of interest" description="Disordered" evidence="6">
    <location>
        <begin position="1151"/>
        <end position="1377"/>
    </location>
</feature>
<accession>A0AAV2SZJ3</accession>
<dbReference type="Proteomes" id="UP001497525">
    <property type="component" value="Unassembled WGS sequence"/>
</dbReference>